<reference evidence="2" key="1">
    <citation type="submission" date="2018-05" db="EMBL/GenBank/DDBJ databases">
        <authorList>
            <person name="Lanie J.A."/>
            <person name="Ng W.-L."/>
            <person name="Kazmierczak K.M."/>
            <person name="Andrzejewski T.M."/>
            <person name="Davidsen T.M."/>
            <person name="Wayne K.J."/>
            <person name="Tettelin H."/>
            <person name="Glass J.I."/>
            <person name="Rusch D."/>
            <person name="Podicherti R."/>
            <person name="Tsui H.-C.T."/>
            <person name="Winkler M.E."/>
        </authorList>
    </citation>
    <scope>NUCLEOTIDE SEQUENCE</scope>
</reference>
<feature type="region of interest" description="Disordered" evidence="1">
    <location>
        <begin position="36"/>
        <end position="55"/>
    </location>
</feature>
<feature type="compositionally biased region" description="Polar residues" evidence="1">
    <location>
        <begin position="36"/>
        <end position="45"/>
    </location>
</feature>
<name>A0A382DJX2_9ZZZZ</name>
<proteinExistence type="predicted"/>
<evidence type="ECO:0000256" key="1">
    <source>
        <dbReference type="SAM" id="MobiDB-lite"/>
    </source>
</evidence>
<accession>A0A382DJX2</accession>
<evidence type="ECO:0000313" key="2">
    <source>
        <dbReference type="EMBL" id="SVB37913.1"/>
    </source>
</evidence>
<protein>
    <submittedName>
        <fullName evidence="2">Uncharacterized protein</fullName>
    </submittedName>
</protein>
<gene>
    <name evidence="2" type="ORF">METZ01_LOCUS190767</name>
</gene>
<sequence>MQVRLYINRSPCLIVGKEWVGGFLECFSLPNLFASSNGSESQSEEINFPEDNQKN</sequence>
<dbReference type="AlphaFoldDB" id="A0A382DJX2"/>
<organism evidence="2">
    <name type="scientific">marine metagenome</name>
    <dbReference type="NCBI Taxonomy" id="408172"/>
    <lineage>
        <taxon>unclassified sequences</taxon>
        <taxon>metagenomes</taxon>
        <taxon>ecological metagenomes</taxon>
    </lineage>
</organism>
<dbReference type="EMBL" id="UINC01039439">
    <property type="protein sequence ID" value="SVB37913.1"/>
    <property type="molecule type" value="Genomic_DNA"/>
</dbReference>